<reference evidence="14" key="2">
    <citation type="submission" date="2020-02" db="EMBL/GenBank/DDBJ databases">
        <authorList>
            <person name="Studholme D.J."/>
        </authorList>
    </citation>
    <scope>NUCLEOTIDE SEQUENCE</scope>
    <source>
        <strain evidence="14">00238/432</strain>
    </source>
</reference>
<dbReference type="GO" id="GO:0005829">
    <property type="term" value="C:cytosol"/>
    <property type="evidence" value="ECO:0007669"/>
    <property type="project" value="TreeGrafter"/>
</dbReference>
<dbReference type="EC" id="2.7.2.3" evidence="4 10"/>
<dbReference type="PANTHER" id="PTHR11406:SF23">
    <property type="entry name" value="PHOSPHOGLYCERATE KINASE 1, CHLOROPLASTIC-RELATED"/>
    <property type="match status" value="1"/>
</dbReference>
<evidence type="ECO:0000256" key="6">
    <source>
        <dbReference type="ARBA" id="ARBA00022741"/>
    </source>
</evidence>
<comment type="catalytic activity">
    <reaction evidence="1 10">
        <text>(2R)-3-phosphoglycerate + ATP = (2R)-3-phospho-glyceroyl phosphate + ADP</text>
        <dbReference type="Rhea" id="RHEA:14801"/>
        <dbReference type="ChEBI" id="CHEBI:30616"/>
        <dbReference type="ChEBI" id="CHEBI:57604"/>
        <dbReference type="ChEBI" id="CHEBI:58272"/>
        <dbReference type="ChEBI" id="CHEBI:456216"/>
        <dbReference type="EC" id="2.7.2.3"/>
    </reaction>
</comment>
<evidence type="ECO:0000256" key="2">
    <source>
        <dbReference type="ARBA" id="ARBA00001946"/>
    </source>
</evidence>
<dbReference type="GO" id="GO:0005524">
    <property type="term" value="F:ATP binding"/>
    <property type="evidence" value="ECO:0007669"/>
    <property type="project" value="UniProtKB-KW"/>
</dbReference>
<dbReference type="InterPro" id="IPR036043">
    <property type="entry name" value="Phosphoglycerate_kinase_sf"/>
</dbReference>
<dbReference type="GO" id="GO:0006094">
    <property type="term" value="P:gluconeogenesis"/>
    <property type="evidence" value="ECO:0007669"/>
    <property type="project" value="TreeGrafter"/>
</dbReference>
<dbReference type="SUPFAM" id="SSF100950">
    <property type="entry name" value="NagB/RpiA/CoA transferase-like"/>
    <property type="match status" value="1"/>
</dbReference>
<dbReference type="FunFam" id="3.40.50.1260:FF:000001">
    <property type="entry name" value="Phosphoglycerate kinase"/>
    <property type="match status" value="1"/>
</dbReference>
<dbReference type="Gene3D" id="1.10.10.10">
    <property type="entry name" value="Winged helix-like DNA-binding domain superfamily/Winged helix DNA-binding domain"/>
    <property type="match status" value="1"/>
</dbReference>
<gene>
    <name evidence="14" type="ORF">G195_002648</name>
</gene>
<evidence type="ECO:0000256" key="3">
    <source>
        <dbReference type="ARBA" id="ARBA00008982"/>
    </source>
</evidence>
<dbReference type="SUPFAM" id="SSF53748">
    <property type="entry name" value="Phosphoglycerate kinase"/>
    <property type="match status" value="1"/>
</dbReference>
<organism evidence="14 15">
    <name type="scientific">Phytophthora kernoviae 00238/432</name>
    <dbReference type="NCBI Taxonomy" id="1284355"/>
    <lineage>
        <taxon>Eukaryota</taxon>
        <taxon>Sar</taxon>
        <taxon>Stramenopiles</taxon>
        <taxon>Oomycota</taxon>
        <taxon>Peronosporomycetes</taxon>
        <taxon>Peronosporales</taxon>
        <taxon>Peronosporaceae</taxon>
        <taxon>Phytophthora</taxon>
    </lineage>
</organism>
<dbReference type="AlphaFoldDB" id="A0A8J4WNN2"/>
<comment type="cofactor">
    <cofactor evidence="2">
        <name>Mg(2+)</name>
        <dbReference type="ChEBI" id="CHEBI:18420"/>
    </cofactor>
</comment>
<dbReference type="Gene3D" id="3.40.50.1360">
    <property type="match status" value="1"/>
</dbReference>
<evidence type="ECO:0000313" key="15">
    <source>
        <dbReference type="Proteomes" id="UP000702964"/>
    </source>
</evidence>
<dbReference type="PANTHER" id="PTHR11406">
    <property type="entry name" value="PHOSPHOGLYCERATE KINASE"/>
    <property type="match status" value="1"/>
</dbReference>
<dbReference type="Gene3D" id="3.40.50.1260">
    <property type="entry name" value="Phosphoglycerate kinase, N-terminal domain"/>
    <property type="match status" value="2"/>
</dbReference>
<dbReference type="UniPathway" id="UPA00109">
    <property type="reaction ID" value="UER00185"/>
</dbReference>
<dbReference type="InterPro" id="IPR007324">
    <property type="entry name" value="Sugar-bd_dom_put"/>
</dbReference>
<dbReference type="EMBL" id="AOFI03000025">
    <property type="protein sequence ID" value="KAF4324096.1"/>
    <property type="molecule type" value="Genomic_DNA"/>
</dbReference>
<evidence type="ECO:0000313" key="14">
    <source>
        <dbReference type="EMBL" id="KAF4324096.1"/>
    </source>
</evidence>
<name>A0A8J4WNN2_9STRA</name>
<feature type="domain" description="CggR N-terminal DNA binding" evidence="13">
    <location>
        <begin position="3"/>
        <end position="72"/>
    </location>
</feature>
<comment type="pathway">
    <text evidence="10">Carbohydrate degradation; glycolysis; pyruvate from D-glyceraldehyde 3-phosphate: step 2/5.</text>
</comment>
<dbReference type="InterPro" id="IPR001576">
    <property type="entry name" value="Phosphoglycerate_kinase"/>
</dbReference>
<dbReference type="SUPFAM" id="SSF46785">
    <property type="entry name" value="Winged helix' DNA-binding domain"/>
    <property type="match status" value="1"/>
</dbReference>
<dbReference type="InterPro" id="IPR036390">
    <property type="entry name" value="WH_DNA-bd_sf"/>
</dbReference>
<evidence type="ECO:0000256" key="4">
    <source>
        <dbReference type="ARBA" id="ARBA00013061"/>
    </source>
</evidence>
<dbReference type="GO" id="GO:0043531">
    <property type="term" value="F:ADP binding"/>
    <property type="evidence" value="ECO:0007669"/>
    <property type="project" value="TreeGrafter"/>
</dbReference>
<dbReference type="GO" id="GO:0030246">
    <property type="term" value="F:carbohydrate binding"/>
    <property type="evidence" value="ECO:0007669"/>
    <property type="project" value="InterPro"/>
</dbReference>
<evidence type="ECO:0000256" key="9">
    <source>
        <dbReference type="ARBA" id="ARBA00022842"/>
    </source>
</evidence>
<dbReference type="Pfam" id="PF21715">
    <property type="entry name" value="CggR_N"/>
    <property type="match status" value="1"/>
</dbReference>
<keyword evidence="5 10" id="KW-0808">Transferase</keyword>
<evidence type="ECO:0000256" key="7">
    <source>
        <dbReference type="ARBA" id="ARBA00022777"/>
    </source>
</evidence>
<accession>A0A8J4WNN2</accession>
<dbReference type="GO" id="GO:0006096">
    <property type="term" value="P:glycolytic process"/>
    <property type="evidence" value="ECO:0007669"/>
    <property type="project" value="UniProtKB-UniPathway"/>
</dbReference>
<keyword evidence="8" id="KW-0067">ATP-binding</keyword>
<evidence type="ECO:0000256" key="10">
    <source>
        <dbReference type="RuleBase" id="RU000532"/>
    </source>
</evidence>
<dbReference type="InterPro" id="IPR048715">
    <property type="entry name" value="CggR_N"/>
</dbReference>
<evidence type="ECO:0000259" key="13">
    <source>
        <dbReference type="Pfam" id="PF21715"/>
    </source>
</evidence>
<proteinExistence type="inferred from homology"/>
<feature type="domain" description="Sugar-binding" evidence="12">
    <location>
        <begin position="75"/>
        <end position="306"/>
    </location>
</feature>
<evidence type="ECO:0000256" key="8">
    <source>
        <dbReference type="ARBA" id="ARBA00022840"/>
    </source>
</evidence>
<dbReference type="Proteomes" id="UP000702964">
    <property type="component" value="Unassembled WGS sequence"/>
</dbReference>
<dbReference type="InterPro" id="IPR015824">
    <property type="entry name" value="Phosphoglycerate_kinase_N"/>
</dbReference>
<dbReference type="HAMAP" id="MF_00145">
    <property type="entry name" value="Phosphoglyc_kinase"/>
    <property type="match status" value="1"/>
</dbReference>
<comment type="subunit">
    <text evidence="11">Monomer.</text>
</comment>
<evidence type="ECO:0000259" key="12">
    <source>
        <dbReference type="Pfam" id="PF04198"/>
    </source>
</evidence>
<keyword evidence="6" id="KW-0547">Nucleotide-binding</keyword>
<evidence type="ECO:0000256" key="11">
    <source>
        <dbReference type="RuleBase" id="RU000696"/>
    </source>
</evidence>
<dbReference type="InterPro" id="IPR036388">
    <property type="entry name" value="WH-like_DNA-bd_sf"/>
</dbReference>
<dbReference type="InterPro" id="IPR037171">
    <property type="entry name" value="NagB/RpiA_transferase-like"/>
</dbReference>
<comment type="caution">
    <text evidence="14">The sequence shown here is derived from an EMBL/GenBank/DDBJ whole genome shotgun (WGS) entry which is preliminary data.</text>
</comment>
<keyword evidence="7 10" id="KW-0418">Kinase</keyword>
<dbReference type="GO" id="GO:0004618">
    <property type="term" value="F:phosphoglycerate kinase activity"/>
    <property type="evidence" value="ECO:0007669"/>
    <property type="project" value="UniProtKB-EC"/>
</dbReference>
<protein>
    <recommendedName>
        <fullName evidence="4 10">Phosphoglycerate kinase</fullName>
        <ecNumber evidence="4 10">2.7.2.3</ecNumber>
    </recommendedName>
</protein>
<evidence type="ECO:0000256" key="5">
    <source>
        <dbReference type="ARBA" id="ARBA00022679"/>
    </source>
</evidence>
<dbReference type="PRINTS" id="PR00477">
    <property type="entry name" value="PHGLYCKINASE"/>
</dbReference>
<keyword evidence="9" id="KW-0460">Magnesium</keyword>
<comment type="similarity">
    <text evidence="3 10">Belongs to the phosphoglycerate kinase family.</text>
</comment>
<reference evidence="14" key="1">
    <citation type="journal article" date="2015" name="Genom Data">
        <title>Draft genome sequences of Phytophthora kernoviae and Phytophthora ramorum lineage EU2 from Scotland.</title>
        <authorList>
            <person name="Sambles C."/>
            <person name="Schlenzig A."/>
            <person name="O'Neill P."/>
            <person name="Grant M."/>
            <person name="Studholme D.J."/>
        </authorList>
    </citation>
    <scope>NUCLEOTIDE SEQUENCE</scope>
    <source>
        <strain evidence="14">00238/432</strain>
    </source>
</reference>
<evidence type="ECO:0000256" key="1">
    <source>
        <dbReference type="ARBA" id="ARBA00000642"/>
    </source>
</evidence>
<sequence length="641" mass="68933">MDVLKKRYTILHQIMLSDVIGRRTLANSMQMTERVLRAETDLLKAQGLIEIDSAGMKISEAGHELLQQLEPVAKELFGLSELEERIKQAYGLQKVVVVPGDSDISPFAKRELGRAGAKALGNIMSDNDVVAVTGGSTTAGVAEQLTPPTSLKGVWFVPARGGLGESLEIQANTIASTMAKRVGAQYKLLHVPDLLSDHAYESLIQDPSVQEILQLIRKSRIVIHGIGDAVEMARRRKLAPEIIDELQEQGAVSESFGYYFNDQGEVVHTMLTLGMRLQDIERTDVVIGIAGGKSKAAAIHSVLRFGDFRRARAAAENIIPNTTAAERLSELLGKKVVKADDSVGETVKAQIAELNNGDVLLLENVRFHAGEEKNDPELAKQFAELADVFVNDAFGAAHRAHASTEGIAHLLPAVSGLLMEKELEVLGKAISNPERPFTAIIGGSKVKDKIDVIDNLLNIADNVIIGGGLTYTFFKAQGHEIGQSLLDDSKLDVALGFIEKAKKLGKNFYLPVDIVVSDDFSASANTQIVGIDGIPADWEGVDIGPKTRAIYAEVIKNSKLVVWNGPMGVFEIEPFSNGTREVAEACAETEAYTIIGGGDSAAAAEKFKLADKMDHISTGGGASLEFMEGKVLPGVVALNDK</sequence>
<dbReference type="Pfam" id="PF00162">
    <property type="entry name" value="PGK"/>
    <property type="match status" value="1"/>
</dbReference>
<dbReference type="Pfam" id="PF04198">
    <property type="entry name" value="Sugar-bind"/>
    <property type="match status" value="1"/>
</dbReference>